<evidence type="ECO:0000256" key="8">
    <source>
        <dbReference type="NCBIfam" id="TIGR01234"/>
    </source>
</evidence>
<comment type="catalytic activity">
    <reaction evidence="7">
        <text>D-ribulose + ATP = D-ribulose 5-phosphate + ADP + H(+)</text>
        <dbReference type="Rhea" id="RHEA:17601"/>
        <dbReference type="ChEBI" id="CHEBI:15378"/>
        <dbReference type="ChEBI" id="CHEBI:17173"/>
        <dbReference type="ChEBI" id="CHEBI:30616"/>
        <dbReference type="ChEBI" id="CHEBI:58121"/>
        <dbReference type="ChEBI" id="CHEBI:456216"/>
        <dbReference type="EC" id="2.7.1.16"/>
    </reaction>
</comment>
<keyword evidence="3 7" id="KW-0418">Kinase</keyword>
<dbReference type="GO" id="GO:0008741">
    <property type="term" value="F:ribulokinase activity"/>
    <property type="evidence" value="ECO:0007669"/>
    <property type="project" value="UniProtKB-UniRule"/>
</dbReference>
<dbReference type="GO" id="GO:0019150">
    <property type="term" value="F:D-ribulokinase activity"/>
    <property type="evidence" value="ECO:0007669"/>
    <property type="project" value="RHEA"/>
</dbReference>
<evidence type="ECO:0000259" key="11">
    <source>
        <dbReference type="Pfam" id="PF02782"/>
    </source>
</evidence>
<dbReference type="InterPro" id="IPR043129">
    <property type="entry name" value="ATPase_NBD"/>
</dbReference>
<evidence type="ECO:0000256" key="7">
    <source>
        <dbReference type="HAMAP-Rule" id="MF_00520"/>
    </source>
</evidence>
<dbReference type="EC" id="2.7.1.16" evidence="7 8"/>
<reference evidence="12 13" key="1">
    <citation type="submission" date="2019-03" db="EMBL/GenBank/DDBJ databases">
        <title>Genomic Encyclopedia of Type Strains, Phase IV (KMG-IV): sequencing the most valuable type-strain genomes for metagenomic binning, comparative biology and taxonomic classification.</title>
        <authorList>
            <person name="Goeker M."/>
        </authorList>
    </citation>
    <scope>NUCLEOTIDE SEQUENCE [LARGE SCALE GENOMIC DNA]</scope>
    <source>
        <strain evidence="12 13">DSM 18577</strain>
    </source>
</reference>
<feature type="domain" description="Carbohydrate kinase FGGY N-terminal" evidence="10">
    <location>
        <begin position="9"/>
        <end position="286"/>
    </location>
</feature>
<dbReference type="InterPro" id="IPR018485">
    <property type="entry name" value="FGGY_C"/>
</dbReference>
<evidence type="ECO:0000259" key="10">
    <source>
        <dbReference type="Pfam" id="PF00370"/>
    </source>
</evidence>
<dbReference type="Gene3D" id="3.30.420.40">
    <property type="match status" value="2"/>
</dbReference>
<name>A0A4R1K6S3_9GAMM</name>
<dbReference type="OrthoDB" id="9805576at2"/>
<comment type="catalytic activity">
    <reaction evidence="7 9">
        <text>L-ribulose + ATP = L-ribulose 5-phosphate + ADP + H(+)</text>
        <dbReference type="Rhea" id="RHEA:22072"/>
        <dbReference type="ChEBI" id="CHEBI:15378"/>
        <dbReference type="ChEBI" id="CHEBI:16880"/>
        <dbReference type="ChEBI" id="CHEBI:30616"/>
        <dbReference type="ChEBI" id="CHEBI:58226"/>
        <dbReference type="ChEBI" id="CHEBI:456216"/>
        <dbReference type="EC" id="2.7.1.16"/>
    </reaction>
</comment>
<dbReference type="CDD" id="cd07781">
    <property type="entry name" value="ASKHA_NBD_FGGY_L-RBK"/>
    <property type="match status" value="1"/>
</dbReference>
<evidence type="ECO:0000313" key="13">
    <source>
        <dbReference type="Proteomes" id="UP000295565"/>
    </source>
</evidence>
<dbReference type="GO" id="GO:0005524">
    <property type="term" value="F:ATP binding"/>
    <property type="evidence" value="ECO:0007669"/>
    <property type="project" value="UniProtKB-UniRule"/>
</dbReference>
<dbReference type="PIRSF" id="PIRSF000538">
    <property type="entry name" value="GlpK"/>
    <property type="match status" value="1"/>
</dbReference>
<evidence type="ECO:0000256" key="3">
    <source>
        <dbReference type="ARBA" id="ARBA00022777"/>
    </source>
</evidence>
<keyword evidence="1 7" id="KW-0808">Transferase</keyword>
<evidence type="ECO:0000256" key="4">
    <source>
        <dbReference type="ARBA" id="ARBA00022840"/>
    </source>
</evidence>
<dbReference type="UniPathway" id="UPA00145">
    <property type="reaction ID" value="UER00566"/>
</dbReference>
<dbReference type="NCBIfam" id="NF003154">
    <property type="entry name" value="PRK04123.1"/>
    <property type="match status" value="1"/>
</dbReference>
<dbReference type="NCBIfam" id="TIGR01234">
    <property type="entry name" value="L-ribulokinase"/>
    <property type="match status" value="1"/>
</dbReference>
<keyword evidence="13" id="KW-1185">Reference proteome</keyword>
<accession>A0A4R1K6S3</accession>
<evidence type="ECO:0000313" key="12">
    <source>
        <dbReference type="EMBL" id="TCK58749.1"/>
    </source>
</evidence>
<dbReference type="Pfam" id="PF02782">
    <property type="entry name" value="FGGY_C"/>
    <property type="match status" value="1"/>
</dbReference>
<evidence type="ECO:0000256" key="9">
    <source>
        <dbReference type="RuleBase" id="RU003455"/>
    </source>
</evidence>
<keyword evidence="2 7" id="KW-0547">Nucleotide-binding</keyword>
<dbReference type="InterPro" id="IPR018484">
    <property type="entry name" value="FGGY_N"/>
</dbReference>
<dbReference type="PANTHER" id="PTHR43435">
    <property type="entry name" value="RIBULOKINASE"/>
    <property type="match status" value="1"/>
</dbReference>
<gene>
    <name evidence="7" type="primary">araB</name>
    <name evidence="12" type="ORF">EV690_0893</name>
</gene>
<dbReference type="Pfam" id="PF00370">
    <property type="entry name" value="FGGY_N"/>
    <property type="match status" value="1"/>
</dbReference>
<organism evidence="12 13">
    <name type="scientific">Celerinatantimonas diazotrophica</name>
    <dbReference type="NCBI Taxonomy" id="412034"/>
    <lineage>
        <taxon>Bacteria</taxon>
        <taxon>Pseudomonadati</taxon>
        <taxon>Pseudomonadota</taxon>
        <taxon>Gammaproteobacteria</taxon>
        <taxon>Celerinatantimonadaceae</taxon>
        <taxon>Celerinatantimonas</taxon>
    </lineage>
</organism>
<dbReference type="GO" id="GO:0019569">
    <property type="term" value="P:L-arabinose catabolic process to D-xylulose 5-phosphate"/>
    <property type="evidence" value="ECO:0007669"/>
    <property type="project" value="UniProtKB-UniRule"/>
</dbReference>
<dbReference type="RefSeq" id="WP_131911707.1">
    <property type="nucleotide sequence ID" value="NZ_OU594967.1"/>
</dbReference>
<evidence type="ECO:0000256" key="2">
    <source>
        <dbReference type="ARBA" id="ARBA00022741"/>
    </source>
</evidence>
<evidence type="ECO:0000256" key="1">
    <source>
        <dbReference type="ARBA" id="ARBA00022679"/>
    </source>
</evidence>
<feature type="domain" description="Carbohydrate kinase FGGY C-terminal" evidence="11">
    <location>
        <begin position="295"/>
        <end position="506"/>
    </location>
</feature>
<dbReference type="SUPFAM" id="SSF53067">
    <property type="entry name" value="Actin-like ATPase domain"/>
    <property type="match status" value="2"/>
</dbReference>
<dbReference type="InterPro" id="IPR005929">
    <property type="entry name" value="Ribulokinase"/>
</dbReference>
<dbReference type="HAMAP" id="MF_00520">
    <property type="entry name" value="Ribulokinase"/>
    <property type="match status" value="1"/>
</dbReference>
<dbReference type="EMBL" id="SMGD01000011">
    <property type="protein sequence ID" value="TCK58749.1"/>
    <property type="molecule type" value="Genomic_DNA"/>
</dbReference>
<comment type="pathway">
    <text evidence="7 9">Carbohydrate degradation; L-arabinose degradation via L-ribulose; D-xylulose 5-phosphate from L-arabinose (bacterial route): step 2/3.</text>
</comment>
<keyword evidence="5 7" id="KW-0054">Arabinose catabolism</keyword>
<proteinExistence type="inferred from homology"/>
<dbReference type="AlphaFoldDB" id="A0A4R1K6S3"/>
<dbReference type="Proteomes" id="UP000295565">
    <property type="component" value="Unassembled WGS sequence"/>
</dbReference>
<protein>
    <recommendedName>
        <fullName evidence="7 8">Ribulokinase</fullName>
        <ecNumber evidence="7 8">2.7.1.16</ecNumber>
    </recommendedName>
</protein>
<dbReference type="InterPro" id="IPR000577">
    <property type="entry name" value="Carb_kinase_FGGY"/>
</dbReference>
<keyword evidence="6 7" id="KW-0119">Carbohydrate metabolism</keyword>
<sequence length="560" mass="60527">MAATQLKAYVIGLDFGSDSVRALVVDTANGEELSSGVSYYSRWQKGLFCDAPHTQFRHHPLDYIESMTQSIQIALSELPKEAASYVVGIGVDTTGSTPAPIDADGQVLALRPEFAENPNAMFILWKDHTSIAHAERINELAHGGEFPDYTNFVGGVYSSEWFWAKAAHIMESDASVAKATYSWVELADWVPALLSGSTAPHQLKRGICAAGHKALWHDSWQGLPDQDFLSAISPTFDGIRERMFDKVYTAEEKAGELSKEWAEKLGLNEGIAIAIGEFDCHMGAVGAGAGEADLVKVMGTSTCDILMAPQSEIGNKTIKGICGQVKGSSRPDMVALEAGQSGFGDIYAWFKNMLLWPLTSLTNGPTDTQQLMGIITEQLIPQLSEAAQAYQPDMHSPLAVDWHSGRRTPYANQRVTGAITQLNLGSDAPAVFHALVESTAHGAKAIMDCMTDQGMAVQRVIAIGGIAKKSPFVMQVCADVMGQPIAVVESDQCCALGAAIFAATAAGIYTDSKTAQSAMASRICEHYHPDEQRHAFYLKRHQSYQTLGQYVESQANVPEE</sequence>
<evidence type="ECO:0000256" key="6">
    <source>
        <dbReference type="ARBA" id="ARBA00023277"/>
    </source>
</evidence>
<comment type="caution">
    <text evidence="12">The sequence shown here is derived from an EMBL/GenBank/DDBJ whole genome shotgun (WGS) entry which is preliminary data.</text>
</comment>
<keyword evidence="4 7" id="KW-0067">ATP-binding</keyword>
<evidence type="ECO:0000256" key="5">
    <source>
        <dbReference type="ARBA" id="ARBA00022935"/>
    </source>
</evidence>
<dbReference type="PANTHER" id="PTHR43435:SF4">
    <property type="entry name" value="FGGY CARBOHYDRATE KINASE DOMAIN-CONTAINING PROTEIN"/>
    <property type="match status" value="1"/>
</dbReference>
<comment type="similarity">
    <text evidence="7 9">Belongs to the ribulokinase family.</text>
</comment>
<dbReference type="GO" id="GO:0005737">
    <property type="term" value="C:cytoplasm"/>
    <property type="evidence" value="ECO:0007669"/>
    <property type="project" value="TreeGrafter"/>
</dbReference>